<feature type="compositionally biased region" description="Acidic residues" evidence="4">
    <location>
        <begin position="1517"/>
        <end position="1532"/>
    </location>
</feature>
<feature type="region of interest" description="Disordered" evidence="4">
    <location>
        <begin position="1439"/>
        <end position="1557"/>
    </location>
</feature>
<dbReference type="InterPro" id="IPR000330">
    <property type="entry name" value="SNF2_N"/>
</dbReference>
<feature type="compositionally biased region" description="Polar residues" evidence="4">
    <location>
        <begin position="1548"/>
        <end position="1557"/>
    </location>
</feature>
<feature type="compositionally biased region" description="Basic residues" evidence="4">
    <location>
        <begin position="7"/>
        <end position="19"/>
    </location>
</feature>
<dbReference type="GO" id="GO:0016787">
    <property type="term" value="F:hydrolase activity"/>
    <property type="evidence" value="ECO:0007669"/>
    <property type="project" value="UniProtKB-KW"/>
</dbReference>
<feature type="compositionally biased region" description="Acidic residues" evidence="4">
    <location>
        <begin position="1477"/>
        <end position="1486"/>
    </location>
</feature>
<evidence type="ECO:0000256" key="3">
    <source>
        <dbReference type="ARBA" id="ARBA00022840"/>
    </source>
</evidence>
<dbReference type="PANTHER" id="PTHR45626">
    <property type="entry name" value="TRANSCRIPTION TERMINATION FACTOR 2-RELATED"/>
    <property type="match status" value="1"/>
</dbReference>
<keyword evidence="1" id="KW-0547">Nucleotide-binding</keyword>
<organism evidence="6">
    <name type="scientific">Gibberella zeae</name>
    <name type="common">Wheat head blight fungus</name>
    <name type="synonym">Fusarium graminearum</name>
    <dbReference type="NCBI Taxonomy" id="5518"/>
    <lineage>
        <taxon>Eukaryota</taxon>
        <taxon>Fungi</taxon>
        <taxon>Dikarya</taxon>
        <taxon>Ascomycota</taxon>
        <taxon>Pezizomycotina</taxon>
        <taxon>Sordariomycetes</taxon>
        <taxon>Hypocreomycetidae</taxon>
        <taxon>Hypocreales</taxon>
        <taxon>Nectriaceae</taxon>
        <taxon>Fusarium</taxon>
    </lineage>
</organism>
<dbReference type="GO" id="GO:0005634">
    <property type="term" value="C:nucleus"/>
    <property type="evidence" value="ECO:0007669"/>
    <property type="project" value="TreeGrafter"/>
</dbReference>
<reference evidence="6" key="1">
    <citation type="submission" date="2019-04" db="EMBL/GenBank/DDBJ databases">
        <authorList>
            <person name="Melise S."/>
            <person name="Noan J."/>
            <person name="Okalmin O."/>
        </authorList>
    </citation>
    <scope>NUCLEOTIDE SEQUENCE</scope>
    <source>
        <strain evidence="6">FN9</strain>
    </source>
</reference>
<dbReference type="InterPro" id="IPR050628">
    <property type="entry name" value="SNF2_RAD54_helicase_TF"/>
</dbReference>
<evidence type="ECO:0000256" key="1">
    <source>
        <dbReference type="ARBA" id="ARBA00022741"/>
    </source>
</evidence>
<accession>A0A4E9EJK3</accession>
<name>A0A4E9EJK3_GIBZA</name>
<evidence type="ECO:0000256" key="4">
    <source>
        <dbReference type="SAM" id="MobiDB-lite"/>
    </source>
</evidence>
<keyword evidence="3" id="KW-0067">ATP-binding</keyword>
<feature type="compositionally biased region" description="Basic and acidic residues" evidence="4">
    <location>
        <begin position="1454"/>
        <end position="1463"/>
    </location>
</feature>
<dbReference type="EMBL" id="CAAKMV010000173">
    <property type="protein sequence ID" value="VIO63023.1"/>
    <property type="molecule type" value="Genomic_DNA"/>
</dbReference>
<dbReference type="Gene3D" id="3.40.50.10810">
    <property type="entry name" value="Tandem AAA-ATPase domain"/>
    <property type="match status" value="2"/>
</dbReference>
<dbReference type="GO" id="GO:0008094">
    <property type="term" value="F:ATP-dependent activity, acting on DNA"/>
    <property type="evidence" value="ECO:0007669"/>
    <property type="project" value="TreeGrafter"/>
</dbReference>
<protein>
    <recommendedName>
        <fullName evidence="5">Helicase ATP-binding domain-containing protein</fullName>
    </recommendedName>
</protein>
<dbReference type="GO" id="GO:0006281">
    <property type="term" value="P:DNA repair"/>
    <property type="evidence" value="ECO:0007669"/>
    <property type="project" value="TreeGrafter"/>
</dbReference>
<proteinExistence type="predicted"/>
<dbReference type="Pfam" id="PF00176">
    <property type="entry name" value="SNF2-rel_dom"/>
    <property type="match status" value="1"/>
</dbReference>
<sequence>MAPRQSSRQKSKAKAKAKGKANITTEQTTDSPPSGLQGLSKGVKSVKLTNNKSDLDFQNVRKHPDCPAWHTSCDYTVHLADEPPEMSKDKKKRDRKLEWEKSRYPPGISLPIALPASLGDATLIAKYNGFKSEADYISYCDGPLMEIIYAFGKVMQLKFTPSAINSAREDEVQELTGLEQSPEFYNFMNESFRATEAFCSSVPPGEDEPERPIPRPIDCITLYANSKECRDMVETICLYCPQPTFIPIFNNTISIDEKNHRDEPCPPAMFLAAAAQVLIFAPSHWDPELKLVQTSDYPRRYPINQGFSPTKTIAGRFSMEDLNRALYLIFTVNNRRGKANLLSGIPTKRTGNTRWMGYHDPSWNSTEMELEGTEIIVDGHTEAQLDAEEMLMDQQDAENNKDQDEDQVNSSDLPAVTGLNFIDLADRITVALSTAPKPKTGLGEKRLTVKADAMPIMSNQRAAQVLKVLRRSHAMVDPPMDDIQKTLTYVDSLIDADKMAEYVTTQAGNENLVAFAREHPDKLDELTKQNNQSFAMEMFMSSLQPNHHFDLDQLCDELGLSRYPAIRLRPANDAIEPFKPHQVYDAYSILQRAESPKRHTFLSNDMGTGKTRIYLLAINLHARRLAKQQQQGNSVTFSPSLVITPVNSLPQTYLEAKSIFPDFTLIVFYGQRSTFIDKGAKVMGTDDLINYLSKLDPMNPKTGKTLVITSYTTLSARFISRNDRLFVFNEEKKAAKNQELGDVESDDSSDEAVEGRRRKKVPIYSLAQVNRKNITYVDDPAKADGNLVWYTRNKPGIKNLKFTFVVCDEAQIAKKHDGSYNNLLRKFKWDIILWTSGTPLSNSLRDLISPLLLMWRALDVDWKPKIGPIGYLPGLYNAQYDPEKENNEFNGMITKGIFHPSFTALDPAVGKLMEAWKEDGSRLWYLHPDLYRAAGSSHYWGSNLSSWVVRPIFQEMHIRRTMRTPLTLPNGEITYPGIDLLPPVISIQEYRFGPRLAMAVREEGFFLASRLFQQPNDDGTIPDSVQAASSQSIEGASAEATLNFGVHRTGILQTFDWRNSVLLSPENDMIRGSKKAIELRVQAMIDPNQPQTKAELERMKKKEAEESPVVVGVDHVQHLVANDPNGGLTWLYNMTRKDENTLAPSDRASMLRWVCAESPLMIRMVELLFLHVNQEKKRVLIYVDTPWIQTVVVNVITVAGFNVLTTRPSTKQSDKDQALQDWNDAYSGAQVFVANINTMSVGVNMHHCCHTGIFISWHINMKINLQCCGRLIRIGQKHQVTWTFLKIADSYHDNIERLAVSKWAPQLSAEIDLPDWISDELREILIYEVIKTYLAQPFNRYSWVVLRDIFGHEFSHHDKRATNLGHIFSIIAKIVLRNLELDQDFWCNNMAFLTLGCWHIVEESDIDFSVKLLQHPDDLDAEFTPLFIEAFKHVEGAIDSDPETQKKHKKLRRMMQDRAKEKSSALVSDNGIHDDGAQEDASDNDESGGPARPKSRKKRSGVTTSNNDDATSTNLDIDSDEEVVEEVVEEEPQLPKVGDKRPADDDANSLTPKRNKV</sequence>
<evidence type="ECO:0000259" key="5">
    <source>
        <dbReference type="SMART" id="SM00487"/>
    </source>
</evidence>
<dbReference type="GO" id="GO:0005524">
    <property type="term" value="F:ATP binding"/>
    <property type="evidence" value="ECO:0007669"/>
    <property type="project" value="UniProtKB-KW"/>
</dbReference>
<feature type="compositionally biased region" description="Low complexity" evidence="4">
    <location>
        <begin position="1503"/>
        <end position="1514"/>
    </location>
</feature>
<keyword evidence="2" id="KW-0378">Hydrolase</keyword>
<feature type="compositionally biased region" description="Polar residues" evidence="4">
    <location>
        <begin position="22"/>
        <end position="34"/>
    </location>
</feature>
<dbReference type="InterPro" id="IPR027417">
    <property type="entry name" value="P-loop_NTPase"/>
</dbReference>
<gene>
    <name evidence="6" type="ORF">FUG_LOCUS511384</name>
</gene>
<dbReference type="SMART" id="SM00487">
    <property type="entry name" value="DEXDc"/>
    <property type="match status" value="1"/>
</dbReference>
<evidence type="ECO:0000256" key="2">
    <source>
        <dbReference type="ARBA" id="ARBA00022801"/>
    </source>
</evidence>
<feature type="domain" description="Helicase ATP-binding" evidence="5">
    <location>
        <begin position="574"/>
        <end position="866"/>
    </location>
</feature>
<evidence type="ECO:0000313" key="6">
    <source>
        <dbReference type="EMBL" id="VIO63023.1"/>
    </source>
</evidence>
<feature type="region of interest" description="Disordered" evidence="4">
    <location>
        <begin position="1"/>
        <end position="45"/>
    </location>
</feature>
<dbReference type="SUPFAM" id="SSF52540">
    <property type="entry name" value="P-loop containing nucleoside triphosphate hydrolases"/>
    <property type="match status" value="2"/>
</dbReference>
<dbReference type="InterPro" id="IPR014001">
    <property type="entry name" value="Helicase_ATP-bd"/>
</dbReference>
<dbReference type="InterPro" id="IPR038718">
    <property type="entry name" value="SNF2-like_sf"/>
</dbReference>
<dbReference type="Gene3D" id="3.40.50.300">
    <property type="entry name" value="P-loop containing nucleotide triphosphate hydrolases"/>
    <property type="match status" value="1"/>
</dbReference>